<dbReference type="InterPro" id="IPR028974">
    <property type="entry name" value="TSP_type-3_rpt"/>
</dbReference>
<dbReference type="InterPro" id="IPR017897">
    <property type="entry name" value="Thrombospondin_3_rpt"/>
</dbReference>
<dbReference type="SUPFAM" id="SSF103647">
    <property type="entry name" value="TSP type-3 repeat"/>
    <property type="match status" value="2"/>
</dbReference>
<comment type="similarity">
    <text evidence="1">Belongs to the peptidase M4 family.</text>
</comment>
<dbReference type="EMBL" id="BARS01005000">
    <property type="protein sequence ID" value="GAF85387.1"/>
    <property type="molecule type" value="Genomic_DNA"/>
</dbReference>
<evidence type="ECO:0000256" key="8">
    <source>
        <dbReference type="SAM" id="MobiDB-lite"/>
    </source>
</evidence>
<feature type="domain" description="Peptidase M4 C-terminal" evidence="9">
    <location>
        <begin position="2"/>
        <end position="143"/>
    </location>
</feature>
<dbReference type="GO" id="GO:0006508">
    <property type="term" value="P:proteolysis"/>
    <property type="evidence" value="ECO:0007669"/>
    <property type="project" value="UniProtKB-KW"/>
</dbReference>
<dbReference type="Pfam" id="PF02868">
    <property type="entry name" value="Peptidase_M4_C"/>
    <property type="match status" value="1"/>
</dbReference>
<name>X0TB20_9ZZZZ</name>
<keyword evidence="4" id="KW-0378">Hydrolase</keyword>
<evidence type="ECO:0000256" key="6">
    <source>
        <dbReference type="ARBA" id="ARBA00022837"/>
    </source>
</evidence>
<keyword evidence="3" id="KW-0732">Signal</keyword>
<feature type="region of interest" description="Disordered" evidence="8">
    <location>
        <begin position="190"/>
        <end position="234"/>
    </location>
</feature>
<dbReference type="Gene3D" id="1.10.390.10">
    <property type="entry name" value="Neutral Protease Domain 2"/>
    <property type="match status" value="1"/>
</dbReference>
<dbReference type="InterPro" id="IPR003367">
    <property type="entry name" value="Thrombospondin_3-like_rpt"/>
</dbReference>
<dbReference type="PROSITE" id="PS51234">
    <property type="entry name" value="TSP3"/>
    <property type="match status" value="1"/>
</dbReference>
<evidence type="ECO:0000256" key="1">
    <source>
        <dbReference type="ARBA" id="ARBA00009388"/>
    </source>
</evidence>
<keyword evidence="5" id="KW-0862">Zinc</keyword>
<dbReference type="PANTHER" id="PTHR10199">
    <property type="entry name" value="THROMBOSPONDIN"/>
    <property type="match status" value="1"/>
</dbReference>
<dbReference type="Gene3D" id="4.10.1080.10">
    <property type="entry name" value="TSP type-3 repeat"/>
    <property type="match status" value="2"/>
</dbReference>
<protein>
    <recommendedName>
        <fullName evidence="9">Peptidase M4 C-terminal domain-containing protein</fullName>
    </recommendedName>
</protein>
<accession>X0TB20</accession>
<organism evidence="10">
    <name type="scientific">marine sediment metagenome</name>
    <dbReference type="NCBI Taxonomy" id="412755"/>
    <lineage>
        <taxon>unclassified sequences</taxon>
        <taxon>metagenomes</taxon>
        <taxon>ecological metagenomes</taxon>
    </lineage>
</organism>
<evidence type="ECO:0000256" key="4">
    <source>
        <dbReference type="ARBA" id="ARBA00022801"/>
    </source>
</evidence>
<evidence type="ECO:0000259" key="9">
    <source>
        <dbReference type="Pfam" id="PF02868"/>
    </source>
</evidence>
<dbReference type="PANTHER" id="PTHR10199:SF100">
    <property type="entry name" value="THROMBOSPONDIN, ISOFORM A"/>
    <property type="match status" value="1"/>
</dbReference>
<feature type="non-terminal residue" evidence="10">
    <location>
        <position position="1"/>
    </location>
</feature>
<evidence type="ECO:0000256" key="7">
    <source>
        <dbReference type="ARBA" id="ARBA00023049"/>
    </source>
</evidence>
<reference evidence="10" key="1">
    <citation type="journal article" date="2014" name="Front. Microbiol.">
        <title>High frequency of phylogenetically diverse reductive dehalogenase-homologous genes in deep subseafloor sedimentary metagenomes.</title>
        <authorList>
            <person name="Kawai M."/>
            <person name="Futagami T."/>
            <person name="Toyoda A."/>
            <person name="Takaki Y."/>
            <person name="Nishi S."/>
            <person name="Hori S."/>
            <person name="Arai W."/>
            <person name="Tsubouchi T."/>
            <person name="Morono Y."/>
            <person name="Uchiyama I."/>
            <person name="Ito T."/>
            <person name="Fujiyama A."/>
            <person name="Inagaki F."/>
            <person name="Takami H."/>
        </authorList>
    </citation>
    <scope>NUCLEOTIDE SEQUENCE</scope>
    <source>
        <strain evidence="10">Expedition CK06-06</strain>
    </source>
</reference>
<keyword evidence="7" id="KW-0482">Metalloprotease</keyword>
<feature type="non-terminal residue" evidence="10">
    <location>
        <position position="445"/>
    </location>
</feature>
<dbReference type="InterPro" id="IPR001570">
    <property type="entry name" value="Peptidase_M4_C_domain"/>
</dbReference>
<dbReference type="PRINTS" id="PR00730">
    <property type="entry name" value="THERMOLYSIN"/>
</dbReference>
<evidence type="ECO:0000313" key="10">
    <source>
        <dbReference type="EMBL" id="GAF85387.1"/>
    </source>
</evidence>
<dbReference type="GO" id="GO:0005509">
    <property type="term" value="F:calcium ion binding"/>
    <property type="evidence" value="ECO:0007669"/>
    <property type="project" value="InterPro"/>
</dbReference>
<dbReference type="GO" id="GO:0007155">
    <property type="term" value="P:cell adhesion"/>
    <property type="evidence" value="ECO:0007669"/>
    <property type="project" value="InterPro"/>
</dbReference>
<dbReference type="Pfam" id="PF02412">
    <property type="entry name" value="TSP_3"/>
    <property type="match status" value="4"/>
</dbReference>
<feature type="region of interest" description="Disordered" evidence="8">
    <location>
        <begin position="426"/>
        <end position="445"/>
    </location>
</feature>
<gene>
    <name evidence="10" type="ORF">S01H1_09782</name>
</gene>
<comment type="caution">
    <text evidence="10">The sequence shown here is derived from an EMBL/GenBank/DDBJ whole genome shotgun (WGS) entry which is preliminary data.</text>
</comment>
<keyword evidence="6" id="KW-0106">Calcium</keyword>
<proteinExistence type="inferred from homology"/>
<dbReference type="InterPro" id="IPR027268">
    <property type="entry name" value="Peptidase_M4/M1_CTD_sf"/>
</dbReference>
<sequence>SLTYALQSGALEESLADTFAYLYDPDCLIGEDTAGGAIRDFCYPGGLGAPDRMGEWIVSPNTDAGDHGGVHWNCGILNKAAYLIAEGGTHPDTGVLVPSPPLGRGKLGKLYYSAMAGITSGYQLIDWRNAVVARAVQWGQNGTHGFTPHDACVVRNAFFAVELGMGDTECDGIEEIPFSDDDGDGVVGLADNCPLTFNPNQKDSDGDGSGDACDPDDDNDTVPDHPPGSTGPCGGFNAPPCNDNCPLVPNPDQKNIDHDGKGDVCDDDDGDGVFDDLDNCPKDWNPDQANVDSYLDDMGDACDPDADGDGLSNDNDNCWYEANPGQENADGDWLGDVCDPCPDVEDYFYACGFSCILGECTWWPIFHDADGDTIPDACDDTFNTFPAEVVEAEMAAAPAGKFLKPDGLSVEVDVEVDPSSYFKIPIESSPAADGDMQPSNGCGPG</sequence>
<dbReference type="FunFam" id="4.10.1080.10:FF:000001">
    <property type="entry name" value="Thrombospondin 3"/>
    <property type="match status" value="1"/>
</dbReference>
<dbReference type="AlphaFoldDB" id="X0TB20"/>
<dbReference type="SUPFAM" id="SSF55486">
    <property type="entry name" value="Metalloproteases ('zincins'), catalytic domain"/>
    <property type="match status" value="1"/>
</dbReference>
<keyword evidence="2" id="KW-0645">Protease</keyword>
<dbReference type="InterPro" id="IPR023612">
    <property type="entry name" value="Peptidase_M4"/>
</dbReference>
<dbReference type="GO" id="GO:0004222">
    <property type="term" value="F:metalloendopeptidase activity"/>
    <property type="evidence" value="ECO:0007669"/>
    <property type="project" value="InterPro"/>
</dbReference>
<evidence type="ECO:0000256" key="5">
    <source>
        <dbReference type="ARBA" id="ARBA00022833"/>
    </source>
</evidence>
<evidence type="ECO:0000256" key="3">
    <source>
        <dbReference type="ARBA" id="ARBA00022729"/>
    </source>
</evidence>
<evidence type="ECO:0000256" key="2">
    <source>
        <dbReference type="ARBA" id="ARBA00022670"/>
    </source>
</evidence>